<evidence type="ECO:0000256" key="3">
    <source>
        <dbReference type="ARBA" id="ARBA00022946"/>
    </source>
</evidence>
<evidence type="ECO:0000256" key="5">
    <source>
        <dbReference type="ARBA" id="ARBA00026235"/>
    </source>
</evidence>
<dbReference type="CDD" id="cd20262">
    <property type="entry name" value="Complex1_LYR_LYRM2"/>
    <property type="match status" value="1"/>
</dbReference>
<dbReference type="PANTHER" id="PTHR13675">
    <property type="entry name" value="LYR MOTIF-CONTAINING PROTEIN 2"/>
    <property type="match status" value="1"/>
</dbReference>
<dbReference type="SMR" id="A0A482X2M8"/>
<evidence type="ECO:0000313" key="8">
    <source>
        <dbReference type="EMBL" id="RZF40034.1"/>
    </source>
</evidence>
<name>A0A482X2M8_LAOST</name>
<evidence type="ECO:0000259" key="7">
    <source>
        <dbReference type="Pfam" id="PF05347"/>
    </source>
</evidence>
<comment type="caution">
    <text evidence="8">The sequence shown here is derived from an EMBL/GenBank/DDBJ whole genome shotgun (WGS) entry which is preliminary data.</text>
</comment>
<feature type="domain" description="Complex 1 LYR protein" evidence="7">
    <location>
        <begin position="17"/>
        <end position="74"/>
    </location>
</feature>
<dbReference type="InterPro" id="IPR045293">
    <property type="entry name" value="Complex1_LYR_LYRM2"/>
</dbReference>
<dbReference type="Pfam" id="PF05347">
    <property type="entry name" value="Complex1_LYR"/>
    <property type="match status" value="1"/>
</dbReference>
<gene>
    <name evidence="8" type="ORF">LSTR_LSTR002437</name>
</gene>
<keyword evidence="3" id="KW-0809">Transit peptide</keyword>
<comment type="similarity">
    <text evidence="2">Belongs to the complex I LYR family.</text>
</comment>
<keyword evidence="9" id="KW-1185">Reference proteome</keyword>
<dbReference type="AlphaFoldDB" id="A0A482X2M8"/>
<dbReference type="GO" id="GO:0005739">
    <property type="term" value="C:mitochondrion"/>
    <property type="evidence" value="ECO:0007669"/>
    <property type="project" value="UniProtKB-SubCell"/>
</dbReference>
<sequence length="87" mass="10271">MSMSSKALNLKQFLLRQHVLKLYKDTLKAVKKIPDASDRKDMRDWVRSDYKKYMSITDEFKIKMLIKHGEKSLEDLRKSLELSHAAT</sequence>
<evidence type="ECO:0000256" key="2">
    <source>
        <dbReference type="ARBA" id="ARBA00009508"/>
    </source>
</evidence>
<organism evidence="8 9">
    <name type="scientific">Laodelphax striatellus</name>
    <name type="common">Small brown planthopper</name>
    <name type="synonym">Delphax striatella</name>
    <dbReference type="NCBI Taxonomy" id="195883"/>
    <lineage>
        <taxon>Eukaryota</taxon>
        <taxon>Metazoa</taxon>
        <taxon>Ecdysozoa</taxon>
        <taxon>Arthropoda</taxon>
        <taxon>Hexapoda</taxon>
        <taxon>Insecta</taxon>
        <taxon>Pterygota</taxon>
        <taxon>Neoptera</taxon>
        <taxon>Paraneoptera</taxon>
        <taxon>Hemiptera</taxon>
        <taxon>Auchenorrhyncha</taxon>
        <taxon>Fulgoroidea</taxon>
        <taxon>Delphacidae</taxon>
        <taxon>Criomorphinae</taxon>
        <taxon>Laodelphax</taxon>
    </lineage>
</organism>
<evidence type="ECO:0000313" key="9">
    <source>
        <dbReference type="Proteomes" id="UP000291343"/>
    </source>
</evidence>
<dbReference type="OrthoDB" id="74240at2759"/>
<proteinExistence type="inferred from homology"/>
<dbReference type="PANTHER" id="PTHR13675:SF0">
    <property type="entry name" value="LYR MOTIF-CONTAINING PROTEIN 2"/>
    <property type="match status" value="1"/>
</dbReference>
<dbReference type="FunCoup" id="A0A482X2M8">
    <property type="interactions" value="478"/>
</dbReference>
<evidence type="ECO:0000256" key="1">
    <source>
        <dbReference type="ARBA" id="ARBA00004173"/>
    </source>
</evidence>
<dbReference type="InParanoid" id="A0A482X2M8"/>
<reference evidence="8 9" key="1">
    <citation type="journal article" date="2017" name="Gigascience">
        <title>Genome sequence of the small brown planthopper, Laodelphax striatellus.</title>
        <authorList>
            <person name="Zhu J."/>
            <person name="Jiang F."/>
            <person name="Wang X."/>
            <person name="Yang P."/>
            <person name="Bao Y."/>
            <person name="Zhao W."/>
            <person name="Wang W."/>
            <person name="Lu H."/>
            <person name="Wang Q."/>
            <person name="Cui N."/>
            <person name="Li J."/>
            <person name="Chen X."/>
            <person name="Luo L."/>
            <person name="Yu J."/>
            <person name="Kang L."/>
            <person name="Cui F."/>
        </authorList>
    </citation>
    <scope>NUCLEOTIDE SEQUENCE [LARGE SCALE GENOMIC DNA]</scope>
    <source>
        <strain evidence="8">Lst14</strain>
    </source>
</reference>
<dbReference type="Proteomes" id="UP000291343">
    <property type="component" value="Unassembled WGS sequence"/>
</dbReference>
<protein>
    <recommendedName>
        <fullName evidence="5">LYR motif-containing protein 2</fullName>
    </recommendedName>
</protein>
<evidence type="ECO:0000256" key="6">
    <source>
        <dbReference type="ARBA" id="ARBA00044735"/>
    </source>
</evidence>
<dbReference type="InterPro" id="IPR008011">
    <property type="entry name" value="Complex1_LYR_dom"/>
</dbReference>
<keyword evidence="4" id="KW-0496">Mitochondrion</keyword>
<evidence type="ECO:0000256" key="4">
    <source>
        <dbReference type="ARBA" id="ARBA00023128"/>
    </source>
</evidence>
<comment type="function">
    <text evidence="6">Involved in efficient integration of the N-module into mitochondrial respiratory chain complex I.</text>
</comment>
<dbReference type="EMBL" id="QKKF02019433">
    <property type="protein sequence ID" value="RZF40034.1"/>
    <property type="molecule type" value="Genomic_DNA"/>
</dbReference>
<comment type="subcellular location">
    <subcellularLocation>
        <location evidence="1">Mitochondrion</location>
    </subcellularLocation>
</comment>
<accession>A0A482X2M8</accession>